<dbReference type="CDD" id="cd11058">
    <property type="entry name" value="CYP60B-like"/>
    <property type="match status" value="1"/>
</dbReference>
<dbReference type="PRINTS" id="PR00385">
    <property type="entry name" value="P450"/>
</dbReference>
<proteinExistence type="inferred from homology"/>
<keyword evidence="3 6" id="KW-0349">Heme</keyword>
<dbReference type="Gene3D" id="1.10.630.10">
    <property type="entry name" value="Cytochrome P450"/>
    <property type="match status" value="1"/>
</dbReference>
<keyword evidence="7" id="KW-0560">Oxidoreductase</keyword>
<keyword evidence="7" id="KW-0503">Monooxygenase</keyword>
<gene>
    <name evidence="9" type="primary">CYP65EZ1</name>
</gene>
<dbReference type="GO" id="GO:0005506">
    <property type="term" value="F:iron ion binding"/>
    <property type="evidence" value="ECO:0007669"/>
    <property type="project" value="InterPro"/>
</dbReference>
<evidence type="ECO:0000256" key="2">
    <source>
        <dbReference type="ARBA" id="ARBA00010617"/>
    </source>
</evidence>
<organism evidence="9">
    <name type="scientific">Hormonema carpetanum</name>
    <dbReference type="NCBI Taxonomy" id="284138"/>
    <lineage>
        <taxon>Eukaryota</taxon>
        <taxon>Fungi</taxon>
        <taxon>Dikarya</taxon>
        <taxon>Ascomycota</taxon>
        <taxon>Pezizomycotina</taxon>
        <taxon>Dothideomycetes</taxon>
        <taxon>Dothideomycetidae</taxon>
        <taxon>Dothideales</taxon>
        <taxon>Dothioraceae</taxon>
        <taxon>Hormonema</taxon>
    </lineage>
</organism>
<dbReference type="GO" id="GO:0016705">
    <property type="term" value="F:oxidoreductase activity, acting on paired donors, with incorporation or reduction of molecular oxygen"/>
    <property type="evidence" value="ECO:0007669"/>
    <property type="project" value="InterPro"/>
</dbReference>
<keyword evidence="4 6" id="KW-0479">Metal-binding</keyword>
<keyword evidence="8" id="KW-0472">Membrane</keyword>
<dbReference type="InterPro" id="IPR002401">
    <property type="entry name" value="Cyt_P450_E_grp-I"/>
</dbReference>
<dbReference type="InterPro" id="IPR036396">
    <property type="entry name" value="Cyt_P450_sf"/>
</dbReference>
<dbReference type="PANTHER" id="PTHR24305:SF210">
    <property type="entry name" value="CYTOCHROME P450 MONOOXYGENASE ASQL-RELATED"/>
    <property type="match status" value="1"/>
</dbReference>
<dbReference type="PRINTS" id="PR00463">
    <property type="entry name" value="EP450I"/>
</dbReference>
<dbReference type="SUPFAM" id="SSF48264">
    <property type="entry name" value="Cytochrome P450"/>
    <property type="match status" value="1"/>
</dbReference>
<dbReference type="GO" id="GO:0004497">
    <property type="term" value="F:monooxygenase activity"/>
    <property type="evidence" value="ECO:0007669"/>
    <property type="project" value="UniProtKB-KW"/>
</dbReference>
<feature type="binding site" description="axial binding residue" evidence="6">
    <location>
        <position position="440"/>
    </location>
    <ligand>
        <name>heme</name>
        <dbReference type="ChEBI" id="CHEBI:30413"/>
    </ligand>
    <ligandPart>
        <name>Fe</name>
        <dbReference type="ChEBI" id="CHEBI:18248"/>
    </ligandPart>
</feature>
<evidence type="ECO:0000256" key="5">
    <source>
        <dbReference type="ARBA" id="ARBA00023004"/>
    </source>
</evidence>
<evidence type="ECO:0000256" key="7">
    <source>
        <dbReference type="RuleBase" id="RU000461"/>
    </source>
</evidence>
<protein>
    <submittedName>
        <fullName evidence="9">CYP65EZ1</fullName>
    </submittedName>
</protein>
<comment type="similarity">
    <text evidence="2 7">Belongs to the cytochrome P450 family.</text>
</comment>
<dbReference type="EMBL" id="MW239664">
    <property type="protein sequence ID" value="QSG30339.1"/>
    <property type="molecule type" value="Genomic_DNA"/>
</dbReference>
<dbReference type="InterPro" id="IPR050121">
    <property type="entry name" value="Cytochrome_P450_monoxygenase"/>
</dbReference>
<evidence type="ECO:0000256" key="6">
    <source>
        <dbReference type="PIRSR" id="PIRSR602401-1"/>
    </source>
</evidence>
<reference evidence="9" key="1">
    <citation type="journal article" date="2020" name="bioRxiv">
        <title>Identification of fungal limonene-3-hydroxylases for biotechnological menthol production.</title>
        <authorList>
            <person name="Schempp F.M."/>
            <person name="Strobel I."/>
            <person name="Etschmann M.M.W."/>
            <person name="Bierwirth E."/>
            <person name="Panten J."/>
            <person name="Schewe H."/>
            <person name="Schrader J."/>
            <person name="Buchhaupt M."/>
        </authorList>
    </citation>
    <scope>NUCLEOTIDE SEQUENCE</scope>
    <source>
        <strain evidence="9">CBS 115712</strain>
    </source>
</reference>
<sequence length="497" mass="56267">MAQHDITKLLSYAVAIGISYAIAQLTYNVFFHPLRKFPGPLINAATPFPRLWLYYNGRENLGLAALHKKYGSIVRVAPDELSFIDGAAWKDIYGTAKDINRKDEKFYPVSANGVHSILTANDADHTRMRKALLPAFSDRALRAQEGLLKTYVQWLVTGLRQKQEKGEAIDMVKMYNFTSFDIMSDLSFGEPLGALKNMEATDWMTTIFDMIFYWAFSRIPRHFPIVWAIVDFCIPKSFKDKGLASFNHTVERVNKRLEMETDRPDLVSFIMENNHGSTSVEELHSNADIFMIAGTETTSTLLSGLTCLLLQNPRVMEKLTAEIRGAFPTVDDITIDTLAALPYLAACINEAFRIYPPVPTAVRRLTNATTGAQVAGHWIPPNTSVGVPQWPANHSDKNFVDPESFIPERWVAEGTEDYDERFAGDNRQAMQPFSVGKRNCIGKNLAYHEMRLIIAYLFVTFDLNWDNKADADDWLDQKLYILWDKKPLMCKLTPVAA</sequence>
<evidence type="ECO:0000313" key="9">
    <source>
        <dbReference type="EMBL" id="QSG30339.1"/>
    </source>
</evidence>
<dbReference type="Pfam" id="PF00067">
    <property type="entry name" value="p450"/>
    <property type="match status" value="1"/>
</dbReference>
<accession>A0A897Q180</accession>
<dbReference type="InterPro" id="IPR017972">
    <property type="entry name" value="Cyt_P450_CS"/>
</dbReference>
<keyword evidence="8" id="KW-0812">Transmembrane</keyword>
<name>A0A897Q180_HORCR</name>
<feature type="transmembrane region" description="Helical" evidence="8">
    <location>
        <begin position="9"/>
        <end position="30"/>
    </location>
</feature>
<evidence type="ECO:0000256" key="1">
    <source>
        <dbReference type="ARBA" id="ARBA00001971"/>
    </source>
</evidence>
<keyword evidence="8" id="KW-1133">Transmembrane helix</keyword>
<dbReference type="GO" id="GO:0020037">
    <property type="term" value="F:heme binding"/>
    <property type="evidence" value="ECO:0007669"/>
    <property type="project" value="InterPro"/>
</dbReference>
<evidence type="ECO:0000256" key="3">
    <source>
        <dbReference type="ARBA" id="ARBA00022617"/>
    </source>
</evidence>
<comment type="cofactor">
    <cofactor evidence="1 6">
        <name>heme</name>
        <dbReference type="ChEBI" id="CHEBI:30413"/>
    </cofactor>
</comment>
<evidence type="ECO:0000256" key="8">
    <source>
        <dbReference type="SAM" id="Phobius"/>
    </source>
</evidence>
<evidence type="ECO:0000256" key="4">
    <source>
        <dbReference type="ARBA" id="ARBA00022723"/>
    </source>
</evidence>
<dbReference type="InterPro" id="IPR001128">
    <property type="entry name" value="Cyt_P450"/>
</dbReference>
<dbReference type="PROSITE" id="PS00086">
    <property type="entry name" value="CYTOCHROME_P450"/>
    <property type="match status" value="1"/>
</dbReference>
<dbReference type="AlphaFoldDB" id="A0A897Q180"/>
<keyword evidence="5 6" id="KW-0408">Iron</keyword>
<dbReference type="PANTHER" id="PTHR24305">
    <property type="entry name" value="CYTOCHROME P450"/>
    <property type="match status" value="1"/>
</dbReference>